<gene>
    <name evidence="1" type="ORF">LCGC14_0907200</name>
</gene>
<reference evidence="1" key="1">
    <citation type="journal article" date="2015" name="Nature">
        <title>Complex archaea that bridge the gap between prokaryotes and eukaryotes.</title>
        <authorList>
            <person name="Spang A."/>
            <person name="Saw J.H."/>
            <person name="Jorgensen S.L."/>
            <person name="Zaremba-Niedzwiedzka K."/>
            <person name="Martijn J."/>
            <person name="Lind A.E."/>
            <person name="van Eijk R."/>
            <person name="Schleper C."/>
            <person name="Guy L."/>
            <person name="Ettema T.J."/>
        </authorList>
    </citation>
    <scope>NUCLEOTIDE SEQUENCE</scope>
</reference>
<dbReference type="EMBL" id="LAZR01002993">
    <property type="protein sequence ID" value="KKN23219.1"/>
    <property type="molecule type" value="Genomic_DNA"/>
</dbReference>
<evidence type="ECO:0000313" key="1">
    <source>
        <dbReference type="EMBL" id="KKN23219.1"/>
    </source>
</evidence>
<name>A0A0F9NZC0_9ZZZZ</name>
<dbReference type="AlphaFoldDB" id="A0A0F9NZC0"/>
<organism evidence="1">
    <name type="scientific">marine sediment metagenome</name>
    <dbReference type="NCBI Taxonomy" id="412755"/>
    <lineage>
        <taxon>unclassified sequences</taxon>
        <taxon>metagenomes</taxon>
        <taxon>ecological metagenomes</taxon>
    </lineage>
</organism>
<comment type="caution">
    <text evidence="1">The sequence shown here is derived from an EMBL/GenBank/DDBJ whole genome shotgun (WGS) entry which is preliminary data.</text>
</comment>
<sequence length="106" mass="12221">MQTNHYIVDDAGNFRFTSVGLEEQGPLLAKAGIDPKSIKSYEEYLQSRKAAGPYFLEYLREQTDRMLEGQPNTTEWQAVRSIAFGSDEEQKALIEKMKRKQSFRIV</sequence>
<proteinExistence type="predicted"/>
<accession>A0A0F9NZC0</accession>
<protein>
    <submittedName>
        <fullName evidence="1">Uncharacterized protein</fullName>
    </submittedName>
</protein>